<organism evidence="5 6">
    <name type="scientific">Caldicellulosiruptor morganii</name>
    <dbReference type="NCBI Taxonomy" id="1387555"/>
    <lineage>
        <taxon>Bacteria</taxon>
        <taxon>Bacillati</taxon>
        <taxon>Bacillota</taxon>
        <taxon>Bacillota incertae sedis</taxon>
        <taxon>Caldicellulosiruptorales</taxon>
        <taxon>Caldicellulosiruptoraceae</taxon>
        <taxon>Caldicellulosiruptor</taxon>
    </lineage>
</organism>
<gene>
    <name evidence="5" type="ORF">OTK00_002152</name>
</gene>
<dbReference type="PANTHER" id="PTHR22916">
    <property type="entry name" value="GLYCOSYLTRANSFERASE"/>
    <property type="match status" value="1"/>
</dbReference>
<dbReference type="PANTHER" id="PTHR22916:SF51">
    <property type="entry name" value="GLYCOSYLTRANSFERASE EPSH-RELATED"/>
    <property type="match status" value="1"/>
</dbReference>
<keyword evidence="6" id="KW-1185">Reference proteome</keyword>
<evidence type="ECO:0000256" key="1">
    <source>
        <dbReference type="ARBA" id="ARBA00022676"/>
    </source>
</evidence>
<proteinExistence type="predicted"/>
<dbReference type="InterPro" id="IPR029044">
    <property type="entry name" value="Nucleotide-diphossugar_trans"/>
</dbReference>
<evidence type="ECO:0000259" key="4">
    <source>
        <dbReference type="Pfam" id="PF00535"/>
    </source>
</evidence>
<evidence type="ECO:0000256" key="2">
    <source>
        <dbReference type="ARBA" id="ARBA00022679"/>
    </source>
</evidence>
<protein>
    <submittedName>
        <fullName evidence="5">Glycosyltransferase</fullName>
    </submittedName>
</protein>
<accession>A0ABY7BP06</accession>
<dbReference type="InterPro" id="IPR001173">
    <property type="entry name" value="Glyco_trans_2-like"/>
</dbReference>
<feature type="transmembrane region" description="Helical" evidence="3">
    <location>
        <begin position="332"/>
        <end position="356"/>
    </location>
</feature>
<name>A0ABY7BP06_9FIRM</name>
<sequence>MPIKVSIIVPFYNSQSYLERCITSLIEQDLKEIQIILINDGSCDLSGEIADFYAKKDERILVIHNKVRQGVSIARNIGLKIAKGEYIAFVDSDDWVDKEMYSVLYAIAKDYNADIVISGIIYHAARGRVIKQITQNLEVYNDNRLKKEIIPLLCKDTVIGNSPCNKLYRRTLIEEIGAEFPVDLKQGEDLEFNRLIFPSAHKIVLVPRAFYNYYLLNYSAMRKPIKNYHEVYLRKLNNTISYMQRIGINPIEYQNDLYAEIGKCILRNIQYIYSKGLYNSKKERREALLDLANDKIIKQIIRKILNKKLLHSRINLMVLSNLYKKRFIIPIIYGYIMGMVINPLKWNLRIFIYWILKLDIISRFSKDIVELTR</sequence>
<keyword evidence="1" id="KW-0328">Glycosyltransferase</keyword>
<keyword evidence="3" id="KW-0812">Transmembrane</keyword>
<dbReference type="EMBL" id="CP113865">
    <property type="protein sequence ID" value="WAM33632.1"/>
    <property type="molecule type" value="Genomic_DNA"/>
</dbReference>
<dbReference type="CDD" id="cd00761">
    <property type="entry name" value="Glyco_tranf_GTA_type"/>
    <property type="match status" value="1"/>
</dbReference>
<evidence type="ECO:0000313" key="5">
    <source>
        <dbReference type="EMBL" id="WAM33632.1"/>
    </source>
</evidence>
<keyword evidence="3" id="KW-1133">Transmembrane helix</keyword>
<dbReference type="Proteomes" id="UP001164909">
    <property type="component" value="Chromosome"/>
</dbReference>
<keyword evidence="2" id="KW-0808">Transferase</keyword>
<dbReference type="Gene3D" id="3.90.550.10">
    <property type="entry name" value="Spore Coat Polysaccharide Biosynthesis Protein SpsA, Chain A"/>
    <property type="match status" value="1"/>
</dbReference>
<dbReference type="Pfam" id="PF00535">
    <property type="entry name" value="Glycos_transf_2"/>
    <property type="match status" value="1"/>
</dbReference>
<dbReference type="SUPFAM" id="SSF53448">
    <property type="entry name" value="Nucleotide-diphospho-sugar transferases"/>
    <property type="match status" value="1"/>
</dbReference>
<evidence type="ECO:0000313" key="6">
    <source>
        <dbReference type="Proteomes" id="UP001164909"/>
    </source>
</evidence>
<evidence type="ECO:0000256" key="3">
    <source>
        <dbReference type="SAM" id="Phobius"/>
    </source>
</evidence>
<feature type="domain" description="Glycosyltransferase 2-like" evidence="4">
    <location>
        <begin position="6"/>
        <end position="177"/>
    </location>
</feature>
<keyword evidence="3" id="KW-0472">Membrane</keyword>
<reference evidence="5" key="1">
    <citation type="submission" date="2022-12" db="EMBL/GenBank/DDBJ databases">
        <authorList>
            <person name="Bing R.G."/>
            <person name="Willard D.J."/>
            <person name="Manesh M.J.H."/>
            <person name="Laemthong T."/>
            <person name="Crosby J.R."/>
            <person name="Kelly R.M."/>
        </authorList>
    </citation>
    <scope>NUCLEOTIDE SEQUENCE</scope>
    <source>
        <strain evidence="5">DSM 8990</strain>
    </source>
</reference>
<dbReference type="RefSeq" id="WP_052670827.1">
    <property type="nucleotide sequence ID" value="NZ_CP113865.1"/>
</dbReference>